<reference evidence="1" key="1">
    <citation type="submission" date="2021-05" db="EMBL/GenBank/DDBJ databases">
        <authorList>
            <person name="Pan Q."/>
            <person name="Jouanno E."/>
            <person name="Zahm M."/>
            <person name="Klopp C."/>
            <person name="Cabau C."/>
            <person name="Louis A."/>
            <person name="Berthelot C."/>
            <person name="Parey E."/>
            <person name="Roest Crollius H."/>
            <person name="Montfort J."/>
            <person name="Robinson-Rechavi M."/>
            <person name="Bouchez O."/>
            <person name="Lampietro C."/>
            <person name="Lopez Roques C."/>
            <person name="Donnadieu C."/>
            <person name="Postlethwait J."/>
            <person name="Bobe J."/>
            <person name="Dillon D."/>
            <person name="Chandos A."/>
            <person name="von Hippel F."/>
            <person name="Guiguen Y."/>
        </authorList>
    </citation>
    <scope>NUCLEOTIDE SEQUENCE</scope>
    <source>
        <strain evidence="1">YG-Jan2019</strain>
    </source>
</reference>
<sequence length="70" mass="8015">MKEKILEEIQMESPVKFDEDSMKNSMIKHCFDSTEEAMFTLMGAAFTWPLRGAKRPAQKQMEAHCGSTTE</sequence>
<name>A0ACC2H9A1_DALPE</name>
<dbReference type="Proteomes" id="UP001157502">
    <property type="component" value="Chromosome 4"/>
</dbReference>
<comment type="caution">
    <text evidence="1">The sequence shown here is derived from an EMBL/GenBank/DDBJ whole genome shotgun (WGS) entry which is preliminary data.</text>
</comment>
<evidence type="ECO:0000313" key="2">
    <source>
        <dbReference type="Proteomes" id="UP001157502"/>
    </source>
</evidence>
<evidence type="ECO:0000313" key="1">
    <source>
        <dbReference type="EMBL" id="KAJ8012568.1"/>
    </source>
</evidence>
<organism evidence="1 2">
    <name type="scientific">Dallia pectoralis</name>
    <name type="common">Alaska blackfish</name>
    <dbReference type="NCBI Taxonomy" id="75939"/>
    <lineage>
        <taxon>Eukaryota</taxon>
        <taxon>Metazoa</taxon>
        <taxon>Chordata</taxon>
        <taxon>Craniata</taxon>
        <taxon>Vertebrata</taxon>
        <taxon>Euteleostomi</taxon>
        <taxon>Actinopterygii</taxon>
        <taxon>Neopterygii</taxon>
        <taxon>Teleostei</taxon>
        <taxon>Protacanthopterygii</taxon>
        <taxon>Esociformes</taxon>
        <taxon>Umbridae</taxon>
        <taxon>Dallia</taxon>
    </lineage>
</organism>
<keyword evidence="2" id="KW-1185">Reference proteome</keyword>
<feature type="non-terminal residue" evidence="1">
    <location>
        <position position="70"/>
    </location>
</feature>
<gene>
    <name evidence="1" type="ORF">DPEC_G00044210</name>
</gene>
<proteinExistence type="predicted"/>
<accession>A0ACC2H9A1</accession>
<protein>
    <submittedName>
        <fullName evidence="1">Uncharacterized protein</fullName>
    </submittedName>
</protein>
<dbReference type="EMBL" id="CM055731">
    <property type="protein sequence ID" value="KAJ8012568.1"/>
    <property type="molecule type" value="Genomic_DNA"/>
</dbReference>